<proteinExistence type="predicted"/>
<dbReference type="Proteomes" id="UP001168528">
    <property type="component" value="Unassembled WGS sequence"/>
</dbReference>
<sequence length="50" mass="5837">MFVGKEIQVVNTPPLLPMVDLIDLRWWLRIRATDATVTFFLFLDHSLGLH</sequence>
<organism evidence="1 2">
    <name type="scientific">Rhodocytophaga aerolata</name>
    <dbReference type="NCBI Taxonomy" id="455078"/>
    <lineage>
        <taxon>Bacteria</taxon>
        <taxon>Pseudomonadati</taxon>
        <taxon>Bacteroidota</taxon>
        <taxon>Cytophagia</taxon>
        <taxon>Cytophagales</taxon>
        <taxon>Rhodocytophagaceae</taxon>
        <taxon>Rhodocytophaga</taxon>
    </lineage>
</organism>
<evidence type="ECO:0000313" key="2">
    <source>
        <dbReference type="Proteomes" id="UP001168528"/>
    </source>
</evidence>
<reference evidence="1" key="1">
    <citation type="submission" date="2023-07" db="EMBL/GenBank/DDBJ databases">
        <title>The genome sequence of Rhodocytophaga aerolata KACC 12507.</title>
        <authorList>
            <person name="Zhang X."/>
        </authorList>
    </citation>
    <scope>NUCLEOTIDE SEQUENCE</scope>
    <source>
        <strain evidence="1">KACC 12507</strain>
    </source>
</reference>
<keyword evidence="2" id="KW-1185">Reference proteome</keyword>
<accession>A0ABT8RFC6</accession>
<name>A0ABT8RFC6_9BACT</name>
<protein>
    <submittedName>
        <fullName evidence="1">Uncharacterized protein</fullName>
    </submittedName>
</protein>
<comment type="caution">
    <text evidence="1">The sequence shown here is derived from an EMBL/GenBank/DDBJ whole genome shotgun (WGS) entry which is preliminary data.</text>
</comment>
<dbReference type="RefSeq" id="WP_302040691.1">
    <property type="nucleotide sequence ID" value="NZ_JAUKPO010000023.1"/>
</dbReference>
<dbReference type="EMBL" id="JAUKPO010000023">
    <property type="protein sequence ID" value="MDO1449888.1"/>
    <property type="molecule type" value="Genomic_DNA"/>
</dbReference>
<evidence type="ECO:0000313" key="1">
    <source>
        <dbReference type="EMBL" id="MDO1449888.1"/>
    </source>
</evidence>
<gene>
    <name evidence="1" type="ORF">Q0590_26650</name>
</gene>